<name>A0A1R0KU74_9PSEU</name>
<dbReference type="STRING" id="76021.BS329_15420"/>
<dbReference type="OrthoDB" id="3635689at2"/>
<keyword evidence="3" id="KW-1185">Reference proteome</keyword>
<feature type="region of interest" description="Disordered" evidence="1">
    <location>
        <begin position="1"/>
        <end position="21"/>
    </location>
</feature>
<evidence type="ECO:0000313" key="2">
    <source>
        <dbReference type="EMBL" id="OLZ51654.1"/>
    </source>
</evidence>
<sequence length="102" mass="10997">MSIETTAPPRAVDEPPLRPASDAAAHEADLVLTWDRWSGWAHLARHWRGDTELPAFVGIAQLPGAGAAEVRAKLTAGGLRVLTEYNVDEQLVEFRIAAAVNS</sequence>
<gene>
    <name evidence="2" type="ORF">BS329_15420</name>
</gene>
<dbReference type="EMBL" id="MQUQ01000007">
    <property type="protein sequence ID" value="OLZ51654.1"/>
    <property type="molecule type" value="Genomic_DNA"/>
</dbReference>
<evidence type="ECO:0000313" key="3">
    <source>
        <dbReference type="Proteomes" id="UP000187486"/>
    </source>
</evidence>
<organism evidence="2 3">
    <name type="scientific">Amycolatopsis coloradensis</name>
    <dbReference type="NCBI Taxonomy" id="76021"/>
    <lineage>
        <taxon>Bacteria</taxon>
        <taxon>Bacillati</taxon>
        <taxon>Actinomycetota</taxon>
        <taxon>Actinomycetes</taxon>
        <taxon>Pseudonocardiales</taxon>
        <taxon>Pseudonocardiaceae</taxon>
        <taxon>Amycolatopsis</taxon>
    </lineage>
</organism>
<comment type="caution">
    <text evidence="2">The sequence shown here is derived from an EMBL/GenBank/DDBJ whole genome shotgun (WGS) entry which is preliminary data.</text>
</comment>
<dbReference type="RefSeq" id="WP_076161244.1">
    <property type="nucleotide sequence ID" value="NZ_MQUQ01000007.1"/>
</dbReference>
<evidence type="ECO:0000256" key="1">
    <source>
        <dbReference type="SAM" id="MobiDB-lite"/>
    </source>
</evidence>
<accession>A0A1R0KU74</accession>
<protein>
    <submittedName>
        <fullName evidence="2">Uncharacterized protein</fullName>
    </submittedName>
</protein>
<dbReference type="AlphaFoldDB" id="A0A1R0KU74"/>
<dbReference type="Proteomes" id="UP000187486">
    <property type="component" value="Unassembled WGS sequence"/>
</dbReference>
<proteinExistence type="predicted"/>
<reference evidence="2 3" key="1">
    <citation type="submission" date="2016-01" db="EMBL/GenBank/DDBJ databases">
        <title>Amycolatopsis coloradensis genome sequencing and assembly.</title>
        <authorList>
            <person name="Mayilraj S."/>
        </authorList>
    </citation>
    <scope>NUCLEOTIDE SEQUENCE [LARGE SCALE GENOMIC DNA]</scope>
    <source>
        <strain evidence="2 3">DSM 44225</strain>
    </source>
</reference>